<reference evidence="1" key="1">
    <citation type="journal article" date="2020" name="Stud. Mycol.">
        <title>101 Dothideomycetes genomes: a test case for predicting lifestyles and emergence of pathogens.</title>
        <authorList>
            <person name="Haridas S."/>
            <person name="Albert R."/>
            <person name="Binder M."/>
            <person name="Bloem J."/>
            <person name="Labutti K."/>
            <person name="Salamov A."/>
            <person name="Andreopoulos B."/>
            <person name="Baker S."/>
            <person name="Barry K."/>
            <person name="Bills G."/>
            <person name="Bluhm B."/>
            <person name="Cannon C."/>
            <person name="Castanera R."/>
            <person name="Culley D."/>
            <person name="Daum C."/>
            <person name="Ezra D."/>
            <person name="Gonzalez J."/>
            <person name="Henrissat B."/>
            <person name="Kuo A."/>
            <person name="Liang C."/>
            <person name="Lipzen A."/>
            <person name="Lutzoni F."/>
            <person name="Magnuson J."/>
            <person name="Mondo S."/>
            <person name="Nolan M."/>
            <person name="Ohm R."/>
            <person name="Pangilinan J."/>
            <person name="Park H.-J."/>
            <person name="Ramirez L."/>
            <person name="Alfaro M."/>
            <person name="Sun H."/>
            <person name="Tritt A."/>
            <person name="Yoshinaga Y."/>
            <person name="Zwiers L.-H."/>
            <person name="Turgeon B."/>
            <person name="Goodwin S."/>
            <person name="Spatafora J."/>
            <person name="Crous P."/>
            <person name="Grigoriev I."/>
        </authorList>
    </citation>
    <scope>NUCLEOTIDE SEQUENCE</scope>
    <source>
        <strain evidence="1">CBS 525.71</strain>
    </source>
</reference>
<comment type="caution">
    <text evidence="1">The sequence shown here is derived from an EMBL/GenBank/DDBJ whole genome shotgun (WGS) entry which is preliminary data.</text>
</comment>
<proteinExistence type="predicted"/>
<protein>
    <submittedName>
        <fullName evidence="1">Uncharacterized protein</fullName>
    </submittedName>
</protein>
<accession>A0ACB6SEW3</accession>
<keyword evidence="2" id="KW-1185">Reference proteome</keyword>
<evidence type="ECO:0000313" key="1">
    <source>
        <dbReference type="EMBL" id="KAF2632696.1"/>
    </source>
</evidence>
<dbReference type="Proteomes" id="UP000799754">
    <property type="component" value="Unassembled WGS sequence"/>
</dbReference>
<dbReference type="EMBL" id="MU006702">
    <property type="protein sequence ID" value="KAF2632696.1"/>
    <property type="molecule type" value="Genomic_DNA"/>
</dbReference>
<evidence type="ECO:0000313" key="2">
    <source>
        <dbReference type="Proteomes" id="UP000799754"/>
    </source>
</evidence>
<name>A0ACB6SEW3_9PLEO</name>
<organism evidence="1 2">
    <name type="scientific">Macroventuria anomochaeta</name>
    <dbReference type="NCBI Taxonomy" id="301207"/>
    <lineage>
        <taxon>Eukaryota</taxon>
        <taxon>Fungi</taxon>
        <taxon>Dikarya</taxon>
        <taxon>Ascomycota</taxon>
        <taxon>Pezizomycotina</taxon>
        <taxon>Dothideomycetes</taxon>
        <taxon>Pleosporomycetidae</taxon>
        <taxon>Pleosporales</taxon>
        <taxon>Pleosporineae</taxon>
        <taxon>Didymellaceae</taxon>
        <taxon>Macroventuria</taxon>
    </lineage>
</organism>
<sequence length="271" mass="31030">MSGCCTPPYTGPATPSPEPPHSASPGVQLATPIMLTQTEVDPNPTVKRFQQDLLILTGFNDNSILHWRPVWFSQNSSTSGMWTLHNPPNIVTERLPNNCKEAQLFTRRMRQIRDPPPQYIKSWDHWKRYCDLCGAPHNFLCEKHVWLMRMGLPRSPDGFLCTPPQYPLYPEPSCPGRYVIAPSIYSTHLHRKFQRIVSASPYVDQDHVECVVVEATGELTIESHEDRSSYHNPGKGHRWSYLPWTTEMEKSCRPLTIKLRLWNVGKGGKTK</sequence>
<gene>
    <name evidence="1" type="ORF">BU25DRAFT_470593</name>
</gene>